<dbReference type="InterPro" id="IPR029016">
    <property type="entry name" value="GAF-like_dom_sf"/>
</dbReference>
<reference evidence="4" key="1">
    <citation type="submission" date="2016-11" db="EMBL/GenBank/DDBJ databases">
        <authorList>
            <person name="Varghese N."/>
            <person name="Submissions S."/>
        </authorList>
    </citation>
    <scope>NUCLEOTIDE SEQUENCE [LARGE SCALE GENOMIC DNA]</scope>
    <source>
        <strain evidence="4">DSM 19514</strain>
    </source>
</reference>
<accession>A0A1M4S5H1</accession>
<evidence type="ECO:0000313" key="3">
    <source>
        <dbReference type="EMBL" id="SHE27420.1"/>
    </source>
</evidence>
<feature type="domain" description="GGDEF" evidence="2">
    <location>
        <begin position="333"/>
        <end position="467"/>
    </location>
</feature>
<feature type="transmembrane region" description="Helical" evidence="1">
    <location>
        <begin position="61"/>
        <end position="81"/>
    </location>
</feature>
<dbReference type="FunFam" id="3.30.70.270:FF:000001">
    <property type="entry name" value="Diguanylate cyclase domain protein"/>
    <property type="match status" value="1"/>
</dbReference>
<dbReference type="CDD" id="cd01949">
    <property type="entry name" value="GGDEF"/>
    <property type="match status" value="1"/>
</dbReference>
<dbReference type="SUPFAM" id="SSF55073">
    <property type="entry name" value="Nucleotide cyclase"/>
    <property type="match status" value="1"/>
</dbReference>
<proteinExistence type="predicted"/>
<dbReference type="PANTHER" id="PTHR45138">
    <property type="entry name" value="REGULATORY COMPONENTS OF SENSORY TRANSDUCTION SYSTEM"/>
    <property type="match status" value="1"/>
</dbReference>
<keyword evidence="1" id="KW-0812">Transmembrane</keyword>
<dbReference type="Proteomes" id="UP000184295">
    <property type="component" value="Unassembled WGS sequence"/>
</dbReference>
<keyword evidence="1" id="KW-1133">Transmembrane helix</keyword>
<dbReference type="Pfam" id="PF00990">
    <property type="entry name" value="GGDEF"/>
    <property type="match status" value="1"/>
</dbReference>
<dbReference type="InterPro" id="IPR029787">
    <property type="entry name" value="Nucleotide_cyclase"/>
</dbReference>
<dbReference type="AlphaFoldDB" id="A0A1M4S5H1"/>
<dbReference type="Gene3D" id="3.30.450.40">
    <property type="match status" value="1"/>
</dbReference>
<sequence>MSFPEQRVSVTEDGVSRQRITKRVFWDLALWMGGFGVLTGLTFPIAITLVLPQGKAVLNPWFFTLSVLAGVSVGTVNFLLAHRVVGARLKRLASSMTGVTRSLEHAQMTGDWSGCSSDLCALDVDSADEFGESAKAFNALVLALEEAHSFENLIYSLSSRLAEYLDLEELAAATLSFLSSEIGADASALFVVRDGSTELVKGQNIRFSALDSLKLIETAIESSAIKILDLPREVVVVTSLLSFRPVSIVVVPVHVGGQALGAMIFACNSRLSFRHTRLLEALQPAISVTLINAISHERFQRLAAVDPLTGTYNRRFGMGRLGEEFSRTVRDKAPLGLIAFDIDFFKKVNDTHGHLFGDRVLKAVSDAVRKNLREGDVLVRVGGEEFLIIAPGAGDGDVEALAERIRMNVETQKIRYGDTEINVTISLGGLSFGGYGADTPEELLESVDRALYLSKETGRNKLSMVHAPKSSFA</sequence>
<dbReference type="NCBIfam" id="TIGR00254">
    <property type="entry name" value="GGDEF"/>
    <property type="match status" value="1"/>
</dbReference>
<feature type="transmembrane region" description="Helical" evidence="1">
    <location>
        <begin position="28"/>
        <end position="49"/>
    </location>
</feature>
<dbReference type="InterPro" id="IPR000160">
    <property type="entry name" value="GGDEF_dom"/>
</dbReference>
<dbReference type="SMART" id="SM00267">
    <property type="entry name" value="GGDEF"/>
    <property type="match status" value="1"/>
</dbReference>
<dbReference type="SUPFAM" id="SSF55781">
    <property type="entry name" value="GAF domain-like"/>
    <property type="match status" value="1"/>
</dbReference>
<evidence type="ECO:0000259" key="2">
    <source>
        <dbReference type="PROSITE" id="PS50887"/>
    </source>
</evidence>
<organism evidence="3 4">
    <name type="scientific">Ferrithrix thermotolerans DSM 19514</name>
    <dbReference type="NCBI Taxonomy" id="1121881"/>
    <lineage>
        <taxon>Bacteria</taxon>
        <taxon>Bacillati</taxon>
        <taxon>Actinomycetota</taxon>
        <taxon>Acidimicrobiia</taxon>
        <taxon>Acidimicrobiales</taxon>
        <taxon>Acidimicrobiaceae</taxon>
        <taxon>Ferrithrix</taxon>
    </lineage>
</organism>
<dbReference type="OrthoDB" id="23692at2"/>
<dbReference type="EMBL" id="FQUL01000001">
    <property type="protein sequence ID" value="SHE27420.1"/>
    <property type="molecule type" value="Genomic_DNA"/>
</dbReference>
<keyword evidence="1" id="KW-0472">Membrane</keyword>
<keyword evidence="4" id="KW-1185">Reference proteome</keyword>
<dbReference type="GO" id="GO:0052621">
    <property type="term" value="F:diguanylate cyclase activity"/>
    <property type="evidence" value="ECO:0007669"/>
    <property type="project" value="TreeGrafter"/>
</dbReference>
<dbReference type="Gene3D" id="3.30.70.270">
    <property type="match status" value="1"/>
</dbReference>
<evidence type="ECO:0000256" key="1">
    <source>
        <dbReference type="SAM" id="Phobius"/>
    </source>
</evidence>
<evidence type="ECO:0000313" key="4">
    <source>
        <dbReference type="Proteomes" id="UP000184295"/>
    </source>
</evidence>
<dbReference type="InterPro" id="IPR043128">
    <property type="entry name" value="Rev_trsase/Diguanyl_cyclase"/>
</dbReference>
<gene>
    <name evidence="3" type="ORF">SAMN02745225_00067</name>
</gene>
<dbReference type="RefSeq" id="WP_072787615.1">
    <property type="nucleotide sequence ID" value="NZ_FQUL01000001.1"/>
</dbReference>
<name>A0A1M4S5H1_9ACTN</name>
<dbReference type="InterPro" id="IPR050469">
    <property type="entry name" value="Diguanylate_Cyclase"/>
</dbReference>
<dbReference type="Pfam" id="PF01590">
    <property type="entry name" value="GAF"/>
    <property type="match status" value="1"/>
</dbReference>
<protein>
    <submittedName>
        <fullName evidence="3">Diguanylate cyclase (GGDEF) domain-containing protein</fullName>
    </submittedName>
</protein>
<dbReference type="InterPro" id="IPR003018">
    <property type="entry name" value="GAF"/>
</dbReference>
<dbReference type="STRING" id="1121881.SAMN02745225_00067"/>
<dbReference type="PANTHER" id="PTHR45138:SF9">
    <property type="entry name" value="DIGUANYLATE CYCLASE DGCM-RELATED"/>
    <property type="match status" value="1"/>
</dbReference>
<dbReference type="PROSITE" id="PS50887">
    <property type="entry name" value="GGDEF"/>
    <property type="match status" value="1"/>
</dbReference>